<dbReference type="AlphaFoldDB" id="A1U804"/>
<evidence type="ECO:0000313" key="3">
    <source>
        <dbReference type="Proteomes" id="UP000000998"/>
    </source>
</evidence>
<reference evidence="3" key="1">
    <citation type="journal article" date="2011" name="Appl. Environ. Microbiol.">
        <title>Genomic potential of Marinobacter aquaeolei, a biogeochemical 'opportunitroph'.</title>
        <authorList>
            <person name="Singer E."/>
            <person name="Webb E.A."/>
            <person name="Nelson W.C."/>
            <person name="Heidelberg J.F."/>
            <person name="Ivanova N."/>
            <person name="Pati A."/>
            <person name="Edwards K.J."/>
        </authorList>
    </citation>
    <scope>NUCLEOTIDE SEQUENCE [LARGE SCALE GENOMIC DNA]</scope>
    <source>
        <strain evidence="3">ATCC 700491 / DSM 11845 / VT8</strain>
    </source>
</reference>
<dbReference type="KEGG" id="maq:Maqu_4272"/>
<dbReference type="OrthoDB" id="6365366at2"/>
<feature type="chain" id="PRO_5002639137" evidence="1">
    <location>
        <begin position="31"/>
        <end position="368"/>
    </location>
</feature>
<dbReference type="RefSeq" id="WP_011783230.1">
    <property type="nucleotide sequence ID" value="NC_008738.1"/>
</dbReference>
<proteinExistence type="predicted"/>
<sequence precursor="true">MGDTSFSARRSVLSAMVAAGLALGSQQAAACSCIVTATTGAVQISGTVATGSAAIVAALQLGFDKTAVQVNASSADSADRIVSALEGMTNALREDIIAQPAIEAAVKADLEEKSPAYHATNECEYINRTNDSKAADVILGAQQEALANSVVAYNEITSQYEETVNPEVAFKAQTNQLLTAYPGVKTAPINIIDGPNRVGAMTSDEFRDASRALNLTLNPMPAPKIAAPSTPAEINMNVDADLFNMRMQLPQGVSQTILSYEAPLLDLPEDSWFSSILKRMSPAEYEAFTEDGRSVSYSDLLKHMATHRMKDPVSVANAATKGEVGLKKDLALVKADHLVMDYELWLQDRYQSLLLSQLVSSQIRQERK</sequence>
<protein>
    <submittedName>
        <fullName evidence="2">Uncharacterized protein</fullName>
    </submittedName>
</protein>
<keyword evidence="2" id="KW-0614">Plasmid</keyword>
<dbReference type="Proteomes" id="UP000000998">
    <property type="component" value="Plasmid pMAQU01"/>
</dbReference>
<geneLocation type="plasmid" evidence="2 3">
    <name>pMAQU01</name>
</geneLocation>
<keyword evidence="1" id="KW-0732">Signal</keyword>
<evidence type="ECO:0000256" key="1">
    <source>
        <dbReference type="SAM" id="SignalP"/>
    </source>
</evidence>
<name>A1U804_MARN8</name>
<accession>A1U804</accession>
<feature type="signal peptide" evidence="1">
    <location>
        <begin position="1"/>
        <end position="30"/>
    </location>
</feature>
<evidence type="ECO:0000313" key="2">
    <source>
        <dbReference type="EMBL" id="ABM21123.1"/>
    </source>
</evidence>
<dbReference type="EMBL" id="CP000515">
    <property type="protein sequence ID" value="ABM21123.1"/>
    <property type="molecule type" value="Genomic_DNA"/>
</dbReference>
<dbReference type="HOGENOM" id="CLU_751853_0_0_6"/>
<gene>
    <name evidence="2" type="ordered locus">Maqu_4272</name>
</gene>
<organism evidence="2 3">
    <name type="scientific">Marinobacter nauticus (strain ATCC 700491 / DSM 11845 / VT8)</name>
    <name type="common">Marinobacter aquaeolei</name>
    <dbReference type="NCBI Taxonomy" id="351348"/>
    <lineage>
        <taxon>Bacteria</taxon>
        <taxon>Pseudomonadati</taxon>
        <taxon>Pseudomonadota</taxon>
        <taxon>Gammaproteobacteria</taxon>
        <taxon>Pseudomonadales</taxon>
        <taxon>Marinobacteraceae</taxon>
        <taxon>Marinobacter</taxon>
    </lineage>
</organism>